<feature type="compositionally biased region" description="Polar residues" evidence="1">
    <location>
        <begin position="816"/>
        <end position="844"/>
    </location>
</feature>
<evidence type="ECO:0000256" key="1">
    <source>
        <dbReference type="SAM" id="MobiDB-lite"/>
    </source>
</evidence>
<keyword evidence="3" id="KW-1185">Reference proteome</keyword>
<evidence type="ECO:0000313" key="3">
    <source>
        <dbReference type="Proteomes" id="UP000823405"/>
    </source>
</evidence>
<proteinExistence type="predicted"/>
<feature type="compositionally biased region" description="Low complexity" evidence="1">
    <location>
        <begin position="749"/>
        <end position="759"/>
    </location>
</feature>
<accession>A0A9P6UHT8</accession>
<feature type="region of interest" description="Disordered" evidence="1">
    <location>
        <begin position="797"/>
        <end position="971"/>
    </location>
</feature>
<feature type="region of interest" description="Disordered" evidence="1">
    <location>
        <begin position="726"/>
        <end position="770"/>
    </location>
</feature>
<feature type="compositionally biased region" description="Basic and acidic residues" evidence="1">
    <location>
        <begin position="305"/>
        <end position="321"/>
    </location>
</feature>
<feature type="compositionally biased region" description="Polar residues" evidence="1">
    <location>
        <begin position="937"/>
        <end position="946"/>
    </location>
</feature>
<reference evidence="2" key="1">
    <citation type="journal article" date="2020" name="Fungal Divers.">
        <title>Resolving the Mortierellaceae phylogeny through synthesis of multi-gene phylogenetics and phylogenomics.</title>
        <authorList>
            <person name="Vandepol N."/>
            <person name="Liber J."/>
            <person name="Desiro A."/>
            <person name="Na H."/>
            <person name="Kennedy M."/>
            <person name="Barry K."/>
            <person name="Grigoriev I.V."/>
            <person name="Miller A.N."/>
            <person name="O'Donnell K."/>
            <person name="Stajich J.E."/>
            <person name="Bonito G."/>
        </authorList>
    </citation>
    <scope>NUCLEOTIDE SEQUENCE</scope>
    <source>
        <strain evidence="2">NVP60</strain>
    </source>
</reference>
<comment type="caution">
    <text evidence="2">The sequence shown here is derived from an EMBL/GenBank/DDBJ whole genome shotgun (WGS) entry which is preliminary data.</text>
</comment>
<gene>
    <name evidence="2" type="ORF">BGZ97_001823</name>
</gene>
<feature type="compositionally biased region" description="Polar residues" evidence="1">
    <location>
        <begin position="442"/>
        <end position="458"/>
    </location>
</feature>
<protein>
    <submittedName>
        <fullName evidence="2">Uncharacterized protein</fullName>
    </submittedName>
</protein>
<feature type="compositionally biased region" description="Basic and acidic residues" evidence="1">
    <location>
        <begin position="726"/>
        <end position="736"/>
    </location>
</feature>
<feature type="compositionally biased region" description="Polar residues" evidence="1">
    <location>
        <begin position="954"/>
        <end position="971"/>
    </location>
</feature>
<feature type="region of interest" description="Disordered" evidence="1">
    <location>
        <begin position="437"/>
        <end position="614"/>
    </location>
</feature>
<feature type="compositionally biased region" description="Polar residues" evidence="1">
    <location>
        <begin position="329"/>
        <end position="365"/>
    </location>
</feature>
<feature type="compositionally biased region" description="Polar residues" evidence="1">
    <location>
        <begin position="254"/>
        <end position="270"/>
    </location>
</feature>
<evidence type="ECO:0000313" key="2">
    <source>
        <dbReference type="EMBL" id="KAG0303608.1"/>
    </source>
</evidence>
<feature type="region of interest" description="Disordered" evidence="1">
    <location>
        <begin position="686"/>
        <end position="705"/>
    </location>
</feature>
<feature type="compositionally biased region" description="Polar residues" evidence="1">
    <location>
        <begin position="394"/>
        <end position="425"/>
    </location>
</feature>
<sequence>MFLWFLTLAGLSVEPIADSIFSSRIPMYEGIKIIFAGWLLLAHFDISRPASKPRQNYTIPEDNRLSHRVPSETQHQHGHPTTFSRHSSYISATERIPTTPGRSLKPDGDNGDSTMPRATNLDFGRFKRDLERRRSHSRTHSHATEDAIPAIPSRTNSRLGHVEPSPLGPTSHSREEFNYTPKSASVPRAASLQRGPGSTTSTPTQTTTHQVTPVLDPSATYSGKRSPLGIFLFGSEKPSLKRPSSAMSEDRPSPSLTRNASNLSSRSQARPSALHRTPSGQRSGGEHRVRINAESPGGKNKRQRHSPDDKDKFPDQEDDGRRHTRQSKDSQGSSTHNKIGSKYTNPPTSTSISTLLPNATTSTKFSRPKPPRKSRSESQPKATGVAAPKDQRLQHQSLPESTNQDLFSPSATETAEDPQVTSASFESRMKNVRAWIKGRNPSMISPTLTATSEATATHPQLKRRSSSFMRQQQDEKPRSTDKSGGGLDELPKITKRKAARQLAPAANTKRWAAEDDLERPSQWTMAEDDRIQRQNTNEGGGRSRRNGGDGNGREAATRIYPDMTRVAVPSSTDRQRPRDYSFSQPMPVTTRRGSATRTSDERSRPSSLPTNVDWDRFQKLIGTAPKRSSSSSTLLGSTGPASSAFHRKNSIATLANHHHQDDNSPAVAPLIKLRQSQLRQHQHEDFFGAKGRNSGGGSGDSIRNKFDSTLDLWEQEDDETLARNAAREAEEVEARSQLRLSQARRDDSPSSPSLLSGSPPEDERAVFTFSSPSRISRTLLATDPGYEMAAPTPSLLRTIPFNGESSRRPVPDFQLKKSTTTTQETVKSSPARRVSQSGQDNTNPFLEKGNGSGGRSAPPPPRFNFNFAGAASLAKKRAQAQFRRGANASPEEVAARRERHPGLYTPSKKKSTSSTAAPVGPAGNSTEQGGSALWKESQLSRPSSSPFKHPPSTPTTMSRYIELSSLSDDNE</sequence>
<feature type="compositionally biased region" description="Low complexity" evidence="1">
    <location>
        <begin position="198"/>
        <end position="214"/>
    </location>
</feature>
<dbReference type="AlphaFoldDB" id="A0A9P6UHT8"/>
<feature type="compositionally biased region" description="Basic and acidic residues" evidence="1">
    <location>
        <begin position="472"/>
        <end position="481"/>
    </location>
</feature>
<organism evidence="2 3">
    <name type="scientific">Linnemannia gamsii</name>
    <dbReference type="NCBI Taxonomy" id="64522"/>
    <lineage>
        <taxon>Eukaryota</taxon>
        <taxon>Fungi</taxon>
        <taxon>Fungi incertae sedis</taxon>
        <taxon>Mucoromycota</taxon>
        <taxon>Mortierellomycotina</taxon>
        <taxon>Mortierellomycetes</taxon>
        <taxon>Mortierellales</taxon>
        <taxon>Mortierellaceae</taxon>
        <taxon>Linnemannia</taxon>
    </lineage>
</organism>
<name>A0A9P6UHT8_9FUNG</name>
<feature type="compositionally biased region" description="Polar residues" evidence="1">
    <location>
        <begin position="79"/>
        <end position="91"/>
    </location>
</feature>
<feature type="region of interest" description="Disordered" evidence="1">
    <location>
        <begin position="623"/>
        <end position="642"/>
    </location>
</feature>
<dbReference type="OrthoDB" id="2441479at2759"/>
<feature type="region of interest" description="Disordered" evidence="1">
    <location>
        <begin position="51"/>
        <end position="425"/>
    </location>
</feature>
<feature type="compositionally biased region" description="Polar residues" evidence="1">
    <location>
        <begin position="581"/>
        <end position="597"/>
    </location>
</feature>
<dbReference type="Proteomes" id="UP000823405">
    <property type="component" value="Unassembled WGS sequence"/>
</dbReference>
<feature type="compositionally biased region" description="Low complexity" evidence="1">
    <location>
        <begin position="628"/>
        <end position="642"/>
    </location>
</feature>
<dbReference type="EMBL" id="JAAAIN010001386">
    <property type="protein sequence ID" value="KAG0303608.1"/>
    <property type="molecule type" value="Genomic_DNA"/>
</dbReference>